<evidence type="ECO:0000313" key="1">
    <source>
        <dbReference type="EMBL" id="OUJ18240.1"/>
    </source>
</evidence>
<dbReference type="RefSeq" id="WP_086637529.1">
    <property type="nucleotide sequence ID" value="NZ_MRZU01000004.1"/>
</dbReference>
<dbReference type="Proteomes" id="UP000195137">
    <property type="component" value="Unassembled WGS sequence"/>
</dbReference>
<evidence type="ECO:0000313" key="2">
    <source>
        <dbReference type="Proteomes" id="UP000195137"/>
    </source>
</evidence>
<dbReference type="AlphaFoldDB" id="A0A1Y3GAH0"/>
<reference evidence="1 2" key="1">
    <citation type="submission" date="2016-12" db="EMBL/GenBank/DDBJ databases">
        <title>Discovery of methanogenic haloarchaea.</title>
        <authorList>
            <person name="Sorokin D.Y."/>
            <person name="Makarova K.S."/>
            <person name="Abbas B."/>
            <person name="Ferrer M."/>
            <person name="Golyshin P.N."/>
        </authorList>
    </citation>
    <scope>NUCLEOTIDE SEQUENCE [LARGE SCALE GENOMIC DNA]</scope>
    <source>
        <strain evidence="1">AMET1</strain>
    </source>
</reference>
<comment type="caution">
    <text evidence="1">The sequence shown here is derived from an EMBL/GenBank/DDBJ whole genome shotgun (WGS) entry which is preliminary data.</text>
</comment>
<sequence>MKKKLDPWTVSVRDLYYIKDDTPLDVISVCRDGVVVIGRNSDIDYIERSIVQNNGDRLYGEFEGSPDWMDNLRDECMEWEQRTSYSQRLGEYYSEAYSFSRFEIESLVGFCRKHELSYWIRTLEKDRNRILITVKKT</sequence>
<dbReference type="EMBL" id="MRZU01000004">
    <property type="protein sequence ID" value="OUJ18240.1"/>
    <property type="molecule type" value="Genomic_DNA"/>
</dbReference>
<proteinExistence type="predicted"/>
<gene>
    <name evidence="1" type="ORF">AMET1_1146</name>
</gene>
<name>A0A1Y3GAH0_9EURY</name>
<accession>A0A1Y3GAH0</accession>
<keyword evidence="2" id="KW-1185">Reference proteome</keyword>
<organism evidence="1 2">
    <name type="scientific">Methanonatronarchaeum thermophilum</name>
    <dbReference type="NCBI Taxonomy" id="1927129"/>
    <lineage>
        <taxon>Archaea</taxon>
        <taxon>Methanobacteriati</taxon>
        <taxon>Methanobacteriota</taxon>
        <taxon>Methanonatronarchaeia</taxon>
        <taxon>Methanonatronarchaeales</taxon>
        <taxon>Methanonatronarchaeaceae</taxon>
        <taxon>Methanonatronarchaeum</taxon>
    </lineage>
</organism>
<protein>
    <submittedName>
        <fullName evidence="1">Uncharacterized protein</fullName>
    </submittedName>
</protein>